<proteinExistence type="predicted"/>
<evidence type="ECO:0000313" key="3">
    <source>
        <dbReference type="Proteomes" id="UP001589758"/>
    </source>
</evidence>
<sequence>MLFAFDKWLEREYPHLPFELYADDAIIHCVSEQQAEEVLEKLNQRMFACKLELHPEKTKIVCCNPKINKDMANN</sequence>
<keyword evidence="2" id="KW-0695">RNA-directed DNA polymerase</keyword>
<dbReference type="InterPro" id="IPR000477">
    <property type="entry name" value="RT_dom"/>
</dbReference>
<keyword evidence="2" id="KW-0548">Nucleotidyltransferase</keyword>
<comment type="caution">
    <text evidence="2">The sequence shown here is derived from an EMBL/GenBank/DDBJ whole genome shotgun (WGS) entry which is preliminary data.</text>
</comment>
<keyword evidence="3" id="KW-1185">Reference proteome</keyword>
<evidence type="ECO:0000259" key="1">
    <source>
        <dbReference type="Pfam" id="PF00078"/>
    </source>
</evidence>
<accession>A0ABV6C935</accession>
<name>A0ABV6C935_9GAMM</name>
<dbReference type="InterPro" id="IPR043502">
    <property type="entry name" value="DNA/RNA_pol_sf"/>
</dbReference>
<reference evidence="2 3" key="1">
    <citation type="submission" date="2024-09" db="EMBL/GenBank/DDBJ databases">
        <authorList>
            <person name="Sun Q."/>
            <person name="Mori K."/>
        </authorList>
    </citation>
    <scope>NUCLEOTIDE SEQUENCE [LARGE SCALE GENOMIC DNA]</scope>
    <source>
        <strain evidence="2 3">CCM 8545</strain>
    </source>
</reference>
<dbReference type="GO" id="GO:0003964">
    <property type="term" value="F:RNA-directed DNA polymerase activity"/>
    <property type="evidence" value="ECO:0007669"/>
    <property type="project" value="UniProtKB-KW"/>
</dbReference>
<feature type="domain" description="Reverse transcriptase" evidence="1">
    <location>
        <begin position="13"/>
        <end position="62"/>
    </location>
</feature>
<dbReference type="SUPFAM" id="SSF56672">
    <property type="entry name" value="DNA/RNA polymerases"/>
    <property type="match status" value="1"/>
</dbReference>
<dbReference type="RefSeq" id="WP_385876591.1">
    <property type="nucleotide sequence ID" value="NZ_JBHLXE010000051.1"/>
</dbReference>
<dbReference type="Pfam" id="PF00078">
    <property type="entry name" value="RVT_1"/>
    <property type="match status" value="1"/>
</dbReference>
<organism evidence="2 3">
    <name type="scientific">Thorsellia kenyensis</name>
    <dbReference type="NCBI Taxonomy" id="1549888"/>
    <lineage>
        <taxon>Bacteria</taxon>
        <taxon>Pseudomonadati</taxon>
        <taxon>Pseudomonadota</taxon>
        <taxon>Gammaproteobacteria</taxon>
        <taxon>Enterobacterales</taxon>
        <taxon>Thorselliaceae</taxon>
        <taxon>Thorsellia</taxon>
    </lineage>
</organism>
<dbReference type="Proteomes" id="UP001589758">
    <property type="component" value="Unassembled WGS sequence"/>
</dbReference>
<gene>
    <name evidence="2" type="ORF">ACFFIT_05140</name>
</gene>
<evidence type="ECO:0000313" key="2">
    <source>
        <dbReference type="EMBL" id="MFC0179480.1"/>
    </source>
</evidence>
<dbReference type="EMBL" id="JBHLXE010000051">
    <property type="protein sequence ID" value="MFC0179480.1"/>
    <property type="molecule type" value="Genomic_DNA"/>
</dbReference>
<protein>
    <submittedName>
        <fullName evidence="2">Reverse transcriptase domain-containing protein</fullName>
    </submittedName>
</protein>
<keyword evidence="2" id="KW-0808">Transferase</keyword>